<keyword evidence="5 6" id="KW-0342">GTP-binding</keyword>
<name>A0AAE2YSC9_9PROT</name>
<dbReference type="Gene3D" id="3.30.300.20">
    <property type="match status" value="1"/>
</dbReference>
<evidence type="ECO:0000256" key="6">
    <source>
        <dbReference type="HAMAP-Rule" id="MF_00367"/>
    </source>
</evidence>
<dbReference type="HAMAP" id="MF_00367">
    <property type="entry name" value="GTPase_Era"/>
    <property type="match status" value="1"/>
</dbReference>
<dbReference type="InterPro" id="IPR009019">
    <property type="entry name" value="KH_sf_prok-type"/>
</dbReference>
<feature type="binding site" evidence="6">
    <location>
        <begin position="127"/>
        <end position="130"/>
    </location>
    <ligand>
        <name>GTP</name>
        <dbReference type="ChEBI" id="CHEBI:37565"/>
    </ligand>
</feature>
<evidence type="ECO:0000256" key="4">
    <source>
        <dbReference type="ARBA" id="ARBA00022884"/>
    </source>
</evidence>
<dbReference type="InterPro" id="IPR015946">
    <property type="entry name" value="KH_dom-like_a/b"/>
</dbReference>
<dbReference type="PROSITE" id="PS50823">
    <property type="entry name" value="KH_TYPE_2"/>
    <property type="match status" value="1"/>
</dbReference>
<feature type="region of interest" description="G4" evidence="7">
    <location>
        <begin position="127"/>
        <end position="130"/>
    </location>
</feature>
<dbReference type="AlphaFoldDB" id="A0AAE2YSC9"/>
<dbReference type="SUPFAM" id="SSF52540">
    <property type="entry name" value="P-loop containing nucleoside triphosphate hydrolases"/>
    <property type="match status" value="1"/>
</dbReference>
<dbReference type="PANTHER" id="PTHR42698">
    <property type="entry name" value="GTPASE ERA"/>
    <property type="match status" value="1"/>
</dbReference>
<comment type="similarity">
    <text evidence="1 6 7 8">Belongs to the TRAFAC class TrmE-Era-EngA-EngB-Septin-like GTPase superfamily. Era GTPase family.</text>
</comment>
<evidence type="ECO:0000256" key="5">
    <source>
        <dbReference type="ARBA" id="ARBA00023134"/>
    </source>
</evidence>
<feature type="region of interest" description="G3" evidence="7">
    <location>
        <begin position="66"/>
        <end position="69"/>
    </location>
</feature>
<keyword evidence="6" id="KW-0472">Membrane</keyword>
<accession>A0AAE2YSC9</accession>
<evidence type="ECO:0000256" key="8">
    <source>
        <dbReference type="RuleBase" id="RU003761"/>
    </source>
</evidence>
<evidence type="ECO:0000256" key="1">
    <source>
        <dbReference type="ARBA" id="ARBA00007921"/>
    </source>
</evidence>
<keyword evidence="6" id="KW-1003">Cell membrane</keyword>
<dbReference type="GO" id="GO:0003924">
    <property type="term" value="F:GTPase activity"/>
    <property type="evidence" value="ECO:0007669"/>
    <property type="project" value="UniProtKB-UniRule"/>
</dbReference>
<keyword evidence="6" id="KW-0963">Cytoplasm</keyword>
<dbReference type="GO" id="GO:0000028">
    <property type="term" value="P:ribosomal small subunit assembly"/>
    <property type="evidence" value="ECO:0007669"/>
    <property type="project" value="TreeGrafter"/>
</dbReference>
<dbReference type="Gene3D" id="3.40.50.300">
    <property type="entry name" value="P-loop containing nucleotide triphosphate hydrolases"/>
    <property type="match status" value="1"/>
</dbReference>
<evidence type="ECO:0000259" key="10">
    <source>
        <dbReference type="PROSITE" id="PS51713"/>
    </source>
</evidence>
<dbReference type="GO" id="GO:0043024">
    <property type="term" value="F:ribosomal small subunit binding"/>
    <property type="evidence" value="ECO:0007669"/>
    <property type="project" value="TreeGrafter"/>
</dbReference>
<dbReference type="PROSITE" id="PS51713">
    <property type="entry name" value="G_ERA"/>
    <property type="match status" value="1"/>
</dbReference>
<dbReference type="GO" id="GO:0005886">
    <property type="term" value="C:plasma membrane"/>
    <property type="evidence" value="ECO:0007669"/>
    <property type="project" value="UniProtKB-SubCell"/>
</dbReference>
<dbReference type="Pfam" id="PF07650">
    <property type="entry name" value="KH_2"/>
    <property type="match status" value="1"/>
</dbReference>
<feature type="domain" description="KH type-2" evidence="9">
    <location>
        <begin position="201"/>
        <end position="286"/>
    </location>
</feature>
<evidence type="ECO:0000256" key="2">
    <source>
        <dbReference type="ARBA" id="ARBA00020484"/>
    </source>
</evidence>
<dbReference type="Proteomes" id="UP001197378">
    <property type="component" value="Unassembled WGS sequence"/>
</dbReference>
<feature type="binding site" evidence="6">
    <location>
        <begin position="66"/>
        <end position="70"/>
    </location>
    <ligand>
        <name>GTP</name>
        <dbReference type="ChEBI" id="CHEBI:37565"/>
    </ligand>
</feature>
<dbReference type="GO" id="GO:0005525">
    <property type="term" value="F:GTP binding"/>
    <property type="evidence" value="ECO:0007669"/>
    <property type="project" value="UniProtKB-UniRule"/>
</dbReference>
<dbReference type="RefSeq" id="WP_215871455.1">
    <property type="nucleotide sequence ID" value="NZ_JAAXYO010000182.1"/>
</dbReference>
<evidence type="ECO:0000256" key="3">
    <source>
        <dbReference type="ARBA" id="ARBA00022741"/>
    </source>
</evidence>
<feature type="binding site" evidence="6">
    <location>
        <begin position="19"/>
        <end position="26"/>
    </location>
    <ligand>
        <name>GTP</name>
        <dbReference type="ChEBI" id="CHEBI:37565"/>
    </ligand>
</feature>
<keyword evidence="3 6" id="KW-0547">Nucleotide-binding</keyword>
<dbReference type="NCBIfam" id="TIGR00436">
    <property type="entry name" value="era"/>
    <property type="match status" value="1"/>
</dbReference>
<dbReference type="GO" id="GO:0070181">
    <property type="term" value="F:small ribosomal subunit rRNA binding"/>
    <property type="evidence" value="ECO:0007669"/>
    <property type="project" value="UniProtKB-UniRule"/>
</dbReference>
<evidence type="ECO:0000313" key="12">
    <source>
        <dbReference type="Proteomes" id="UP001197378"/>
    </source>
</evidence>
<dbReference type="InterPro" id="IPR030388">
    <property type="entry name" value="G_ERA_dom"/>
</dbReference>
<evidence type="ECO:0000256" key="7">
    <source>
        <dbReference type="PROSITE-ProRule" id="PRU01050"/>
    </source>
</evidence>
<dbReference type="EMBL" id="JAAXYO010000182">
    <property type="protein sequence ID" value="MBU2789143.1"/>
    <property type="molecule type" value="Genomic_DNA"/>
</dbReference>
<dbReference type="InterPro" id="IPR005225">
    <property type="entry name" value="Small_GTP-bd"/>
</dbReference>
<dbReference type="SUPFAM" id="SSF54814">
    <property type="entry name" value="Prokaryotic type KH domain (KH-domain type II)"/>
    <property type="match status" value="1"/>
</dbReference>
<comment type="function">
    <text evidence="6">An essential GTPase that binds both GDP and GTP, with rapid nucleotide exchange. Plays a role in 16S rRNA processing and 30S ribosomal subunit biogenesis and possibly also in cell cycle regulation and energy metabolism.</text>
</comment>
<feature type="region of interest" description="G2" evidence="7">
    <location>
        <begin position="45"/>
        <end position="49"/>
    </location>
</feature>
<comment type="subunit">
    <text evidence="6">Monomer.</text>
</comment>
<dbReference type="GO" id="GO:0005829">
    <property type="term" value="C:cytosol"/>
    <property type="evidence" value="ECO:0007669"/>
    <property type="project" value="TreeGrafter"/>
</dbReference>
<feature type="region of interest" description="G5" evidence="7">
    <location>
        <begin position="157"/>
        <end position="159"/>
    </location>
</feature>
<evidence type="ECO:0000259" key="9">
    <source>
        <dbReference type="PROSITE" id="PS50823"/>
    </source>
</evidence>
<dbReference type="NCBIfam" id="NF000908">
    <property type="entry name" value="PRK00089.1"/>
    <property type="match status" value="1"/>
</dbReference>
<keyword evidence="6" id="KW-0690">Ribosome biogenesis</keyword>
<feature type="region of interest" description="G1" evidence="7">
    <location>
        <begin position="19"/>
        <end position="26"/>
    </location>
</feature>
<dbReference type="InterPro" id="IPR005662">
    <property type="entry name" value="GTPase_Era-like"/>
</dbReference>
<reference evidence="11" key="1">
    <citation type="journal article" date="2021" name="ISME J.">
        <title>Genomic evolution of the class Acidithiobacillia: deep-branching Proteobacteria living in extreme acidic conditions.</title>
        <authorList>
            <person name="Moya-Beltran A."/>
            <person name="Beard S."/>
            <person name="Rojas-Villalobos C."/>
            <person name="Issotta F."/>
            <person name="Gallardo Y."/>
            <person name="Ulloa R."/>
            <person name="Giaveno A."/>
            <person name="Degli Esposti M."/>
            <person name="Johnson D.B."/>
            <person name="Quatrini R."/>
        </authorList>
    </citation>
    <scope>NUCLEOTIDE SEQUENCE</scope>
    <source>
        <strain evidence="11">VAN18-1</strain>
    </source>
</reference>
<organism evidence="11 12">
    <name type="scientific">Igneacidithiobacillus copahuensis</name>
    <dbReference type="NCBI Taxonomy" id="2724909"/>
    <lineage>
        <taxon>Bacteria</taxon>
        <taxon>Pseudomonadati</taxon>
        <taxon>Pseudomonadota</taxon>
        <taxon>Acidithiobacillia</taxon>
        <taxon>Acidithiobacillales</taxon>
        <taxon>Acidithiobacillaceae</taxon>
        <taxon>Igneacidithiobacillus</taxon>
    </lineage>
</organism>
<keyword evidence="4 6" id="KW-0694">RNA-binding</keyword>
<evidence type="ECO:0000313" key="11">
    <source>
        <dbReference type="EMBL" id="MBU2789143.1"/>
    </source>
</evidence>
<protein>
    <recommendedName>
        <fullName evidence="2 6">GTPase Era</fullName>
    </recommendedName>
</protein>
<dbReference type="PRINTS" id="PR00326">
    <property type="entry name" value="GTP1OBG"/>
</dbReference>
<proteinExistence type="inferred from homology"/>
<dbReference type="CDD" id="cd04163">
    <property type="entry name" value="Era"/>
    <property type="match status" value="1"/>
</dbReference>
<keyword evidence="6" id="KW-0699">rRNA-binding</keyword>
<gene>
    <name evidence="6" type="primary">era</name>
    <name evidence="11" type="ORF">HFQ13_13165</name>
</gene>
<dbReference type="CDD" id="cd22534">
    <property type="entry name" value="KH-II_Era"/>
    <property type="match status" value="1"/>
</dbReference>
<dbReference type="Pfam" id="PF01926">
    <property type="entry name" value="MMR_HSR1"/>
    <property type="match status" value="1"/>
</dbReference>
<dbReference type="PANTHER" id="PTHR42698:SF1">
    <property type="entry name" value="GTPASE ERA, MITOCHONDRIAL"/>
    <property type="match status" value="1"/>
</dbReference>
<dbReference type="InterPro" id="IPR006073">
    <property type="entry name" value="GTP-bd"/>
</dbReference>
<dbReference type="InterPro" id="IPR004044">
    <property type="entry name" value="KH_dom_type_2"/>
</dbReference>
<sequence length="302" mass="33917">MPSESPPVAHRCGSVALIGRPNVGKSTLLNHLIGQKISITAPRPQTTRDQILGIYTRPNGQILFLDTPGVHQGYRSLNRHILRATRSALDAANLGVLVVEAPLWTAGDAEALRWLQQRDLPLILVANKVDRVPQKERLLPYLHELSGHARFAQILPMSARRPDDVERLAGVILPLLPEGPAQYDEDEVTDRQMRFLAAEAVREQIFRQLSAELPYETAVAIEKYTISPEGRHEIEATIYCRRPGQKAILLGEKGQRLKHIGTRARESIQQQTGARVRLGLWVKEREDWDRQPGILREMGYGA</sequence>
<comment type="subcellular location">
    <subcellularLocation>
        <location evidence="6">Cytoplasm</location>
    </subcellularLocation>
    <subcellularLocation>
        <location evidence="6">Cell membrane</location>
        <topology evidence="6">Peripheral membrane protein</topology>
    </subcellularLocation>
</comment>
<comment type="caution">
    <text evidence="11">The sequence shown here is derived from an EMBL/GenBank/DDBJ whole genome shotgun (WGS) entry which is preliminary data.</text>
</comment>
<keyword evidence="12" id="KW-1185">Reference proteome</keyword>
<dbReference type="NCBIfam" id="TIGR00231">
    <property type="entry name" value="small_GTP"/>
    <property type="match status" value="1"/>
</dbReference>
<feature type="domain" description="Era-type G" evidence="10">
    <location>
        <begin position="11"/>
        <end position="178"/>
    </location>
</feature>
<dbReference type="InterPro" id="IPR027417">
    <property type="entry name" value="P-loop_NTPase"/>
</dbReference>